<dbReference type="Proteomes" id="UP000735302">
    <property type="component" value="Unassembled WGS sequence"/>
</dbReference>
<keyword evidence="2" id="KW-1185">Reference proteome</keyword>
<sequence length="133" mass="14983">MSELSCRHDLQLESSGVATFTLVKHASLVLTWACRRKFFPGAELTLVIRELRHEGKVRALLPCPQSKGGIKTEVTKGFLALTATQNLMDVLLQYGCVKHHKLGARRITVSREFKRRRRLEAAALERSSLPIKC</sequence>
<gene>
    <name evidence="1" type="ORF">PoB_005015800</name>
</gene>
<protein>
    <submittedName>
        <fullName evidence="1">Uncharacterized protein</fullName>
    </submittedName>
</protein>
<accession>A0AAV4BXX1</accession>
<evidence type="ECO:0000313" key="2">
    <source>
        <dbReference type="Proteomes" id="UP000735302"/>
    </source>
</evidence>
<evidence type="ECO:0000313" key="1">
    <source>
        <dbReference type="EMBL" id="GFO23653.1"/>
    </source>
</evidence>
<reference evidence="1 2" key="1">
    <citation type="journal article" date="2021" name="Elife">
        <title>Chloroplast acquisition without the gene transfer in kleptoplastic sea slugs, Plakobranchus ocellatus.</title>
        <authorList>
            <person name="Maeda T."/>
            <person name="Takahashi S."/>
            <person name="Yoshida T."/>
            <person name="Shimamura S."/>
            <person name="Takaki Y."/>
            <person name="Nagai Y."/>
            <person name="Toyoda A."/>
            <person name="Suzuki Y."/>
            <person name="Arimoto A."/>
            <person name="Ishii H."/>
            <person name="Satoh N."/>
            <person name="Nishiyama T."/>
            <person name="Hasebe M."/>
            <person name="Maruyama T."/>
            <person name="Minagawa J."/>
            <person name="Obokata J."/>
            <person name="Shigenobu S."/>
        </authorList>
    </citation>
    <scope>NUCLEOTIDE SEQUENCE [LARGE SCALE GENOMIC DNA]</scope>
</reference>
<organism evidence="1 2">
    <name type="scientific">Plakobranchus ocellatus</name>
    <dbReference type="NCBI Taxonomy" id="259542"/>
    <lineage>
        <taxon>Eukaryota</taxon>
        <taxon>Metazoa</taxon>
        <taxon>Spiralia</taxon>
        <taxon>Lophotrochozoa</taxon>
        <taxon>Mollusca</taxon>
        <taxon>Gastropoda</taxon>
        <taxon>Heterobranchia</taxon>
        <taxon>Euthyneura</taxon>
        <taxon>Panpulmonata</taxon>
        <taxon>Sacoglossa</taxon>
        <taxon>Placobranchoidea</taxon>
        <taxon>Plakobranchidae</taxon>
        <taxon>Plakobranchus</taxon>
    </lineage>
</organism>
<dbReference type="EMBL" id="BLXT01005511">
    <property type="protein sequence ID" value="GFO23653.1"/>
    <property type="molecule type" value="Genomic_DNA"/>
</dbReference>
<name>A0AAV4BXX1_9GAST</name>
<dbReference type="AlphaFoldDB" id="A0AAV4BXX1"/>
<comment type="caution">
    <text evidence="1">The sequence shown here is derived from an EMBL/GenBank/DDBJ whole genome shotgun (WGS) entry which is preliminary data.</text>
</comment>
<proteinExistence type="predicted"/>